<dbReference type="PANTHER" id="PTHR10161:SF57">
    <property type="entry name" value="PROTEIN WITH METALLOPHOSPHATASE DOMAIN"/>
    <property type="match status" value="1"/>
</dbReference>
<keyword evidence="4" id="KW-0472">Membrane</keyword>
<accession>A0AAE0GIT5</accession>
<evidence type="ECO:0000259" key="5">
    <source>
        <dbReference type="Pfam" id="PF00149"/>
    </source>
</evidence>
<feature type="compositionally biased region" description="Polar residues" evidence="3">
    <location>
        <begin position="49"/>
        <end position="59"/>
    </location>
</feature>
<dbReference type="InterPro" id="IPR051558">
    <property type="entry name" value="Metallophosphoesterase_PAP"/>
</dbReference>
<keyword evidence="4" id="KW-0812">Transmembrane</keyword>
<comment type="caution">
    <text evidence="6">The sequence shown here is derived from an EMBL/GenBank/DDBJ whole genome shotgun (WGS) entry which is preliminary data.</text>
</comment>
<evidence type="ECO:0000313" key="6">
    <source>
        <dbReference type="EMBL" id="KAK3278816.1"/>
    </source>
</evidence>
<evidence type="ECO:0000256" key="1">
    <source>
        <dbReference type="ARBA" id="ARBA00022729"/>
    </source>
</evidence>
<evidence type="ECO:0000256" key="2">
    <source>
        <dbReference type="ARBA" id="ARBA00022801"/>
    </source>
</evidence>
<dbReference type="EMBL" id="LGRX02005269">
    <property type="protein sequence ID" value="KAK3278816.1"/>
    <property type="molecule type" value="Genomic_DNA"/>
</dbReference>
<reference evidence="6 7" key="1">
    <citation type="journal article" date="2015" name="Genome Biol. Evol.">
        <title>Comparative Genomics of a Bacterivorous Green Alga Reveals Evolutionary Causalities and Consequences of Phago-Mixotrophic Mode of Nutrition.</title>
        <authorList>
            <person name="Burns J.A."/>
            <person name="Paasch A."/>
            <person name="Narechania A."/>
            <person name="Kim E."/>
        </authorList>
    </citation>
    <scope>NUCLEOTIDE SEQUENCE [LARGE SCALE GENOMIC DNA]</scope>
    <source>
        <strain evidence="6 7">PLY_AMNH</strain>
    </source>
</reference>
<feature type="region of interest" description="Disordered" evidence="3">
    <location>
        <begin position="46"/>
        <end position="81"/>
    </location>
</feature>
<dbReference type="Gene3D" id="3.60.21.10">
    <property type="match status" value="1"/>
</dbReference>
<keyword evidence="4" id="KW-1133">Transmembrane helix</keyword>
<dbReference type="Pfam" id="PF00149">
    <property type="entry name" value="Metallophos"/>
    <property type="match status" value="1"/>
</dbReference>
<sequence length="468" mass="51664">MICARGPGALAIESAVAFVVLLLVWLNHSLLKTHVVIPALASAGGNAPVHSTSKQSPLTLSPVAATSRPTVRATSPPPVTARHHRIIPARLRKPVFVSASPTIEAPTSTRKLPMAPLRVTSASPVPAEAAASTSASAPFRFFSIGDQGTGGKPQHSVAAAMQKLSSERNPALILGLGDNFYMSGVRNIRDPQWMQKYEQLYNRGPLKNVPFYPAIGDHDHCQNVSALVDYTYNSPSQPTNWRLPARYHTMRHDIPSGGHVEFIITDSVGLEGAFTNITRPDGQPDRRFAPNLSPQFTDEAAGKLQLEWLENTLEQPLLPGSWRIVIGHRPVLSGSHRFKNDARQYPAEERFRAHLRELLAKHKVDAYLDGHDHTTQWMCAEGVSYLVNGVGGYDLHALDKRHPLTETIWQNNTFHGFAIHQMTMERMQIEYFDMEGALRHTLSIPKFGGCIQDLQEAQNLSQAEITSM</sequence>
<keyword evidence="2" id="KW-0378">Hydrolase</keyword>
<organism evidence="6 7">
    <name type="scientific">Cymbomonas tetramitiformis</name>
    <dbReference type="NCBI Taxonomy" id="36881"/>
    <lineage>
        <taxon>Eukaryota</taxon>
        <taxon>Viridiplantae</taxon>
        <taxon>Chlorophyta</taxon>
        <taxon>Pyramimonadophyceae</taxon>
        <taxon>Pyramimonadales</taxon>
        <taxon>Pyramimonadaceae</taxon>
        <taxon>Cymbomonas</taxon>
    </lineage>
</organism>
<name>A0AAE0GIT5_9CHLO</name>
<keyword evidence="1" id="KW-0732">Signal</keyword>
<evidence type="ECO:0000256" key="3">
    <source>
        <dbReference type="SAM" id="MobiDB-lite"/>
    </source>
</evidence>
<dbReference type="SUPFAM" id="SSF56300">
    <property type="entry name" value="Metallo-dependent phosphatases"/>
    <property type="match status" value="1"/>
</dbReference>
<feature type="transmembrane region" description="Helical" evidence="4">
    <location>
        <begin position="7"/>
        <end position="26"/>
    </location>
</feature>
<dbReference type="InterPro" id="IPR029052">
    <property type="entry name" value="Metallo-depent_PP-like"/>
</dbReference>
<protein>
    <recommendedName>
        <fullName evidence="5">Calcineurin-like phosphoesterase domain-containing protein</fullName>
    </recommendedName>
</protein>
<dbReference type="PANTHER" id="PTHR10161">
    <property type="entry name" value="TARTRATE-RESISTANT ACID PHOSPHATASE TYPE 5"/>
    <property type="match status" value="1"/>
</dbReference>
<dbReference type="Proteomes" id="UP001190700">
    <property type="component" value="Unassembled WGS sequence"/>
</dbReference>
<evidence type="ECO:0000256" key="4">
    <source>
        <dbReference type="SAM" id="Phobius"/>
    </source>
</evidence>
<dbReference type="InterPro" id="IPR004843">
    <property type="entry name" value="Calcineurin-like_PHP"/>
</dbReference>
<keyword evidence="7" id="KW-1185">Reference proteome</keyword>
<feature type="domain" description="Calcineurin-like phosphoesterase" evidence="5">
    <location>
        <begin position="151"/>
        <end position="374"/>
    </location>
</feature>
<dbReference type="GO" id="GO:0016787">
    <property type="term" value="F:hydrolase activity"/>
    <property type="evidence" value="ECO:0007669"/>
    <property type="project" value="UniProtKB-KW"/>
</dbReference>
<dbReference type="AlphaFoldDB" id="A0AAE0GIT5"/>
<evidence type="ECO:0000313" key="7">
    <source>
        <dbReference type="Proteomes" id="UP001190700"/>
    </source>
</evidence>
<proteinExistence type="predicted"/>
<gene>
    <name evidence="6" type="ORF">CYMTET_13271</name>
</gene>